<dbReference type="AlphaFoldDB" id="A0A1I0U3L9"/>
<feature type="compositionally biased region" description="Basic and acidic residues" evidence="3">
    <location>
        <begin position="226"/>
        <end position="242"/>
    </location>
</feature>
<keyword evidence="2" id="KW-0560">Oxidoreductase</keyword>
<gene>
    <name evidence="4" type="ORF">SAMN05444374_1131</name>
</gene>
<dbReference type="RefSeq" id="WP_068364858.1">
    <property type="nucleotide sequence ID" value="NZ_FOJN01000013.1"/>
</dbReference>
<dbReference type="Pfam" id="PF00106">
    <property type="entry name" value="adh_short"/>
    <property type="match status" value="1"/>
</dbReference>
<dbReference type="GeneID" id="85486897"/>
<comment type="similarity">
    <text evidence="1">Belongs to the short-chain dehydrogenases/reductases (SDR) family.</text>
</comment>
<evidence type="ECO:0000313" key="4">
    <source>
        <dbReference type="EMBL" id="SFA58691.1"/>
    </source>
</evidence>
<dbReference type="InterPro" id="IPR002347">
    <property type="entry name" value="SDR_fam"/>
</dbReference>
<dbReference type="PANTHER" id="PTHR24320">
    <property type="entry name" value="RETINOL DEHYDROGENASE"/>
    <property type="match status" value="1"/>
</dbReference>
<dbReference type="SUPFAM" id="SSF51735">
    <property type="entry name" value="NAD(P)-binding Rossmann-fold domains"/>
    <property type="match status" value="1"/>
</dbReference>
<organism evidence="4 5">
    <name type="scientific">Rhodococcoides kroppenstedtii</name>
    <dbReference type="NCBI Taxonomy" id="293050"/>
    <lineage>
        <taxon>Bacteria</taxon>
        <taxon>Bacillati</taxon>
        <taxon>Actinomycetota</taxon>
        <taxon>Actinomycetes</taxon>
        <taxon>Mycobacteriales</taxon>
        <taxon>Nocardiaceae</taxon>
        <taxon>Rhodococcoides</taxon>
    </lineage>
</organism>
<feature type="region of interest" description="Disordered" evidence="3">
    <location>
        <begin position="195"/>
        <end position="265"/>
    </location>
</feature>
<dbReference type="EMBL" id="FOJN01000013">
    <property type="protein sequence ID" value="SFA58691.1"/>
    <property type="molecule type" value="Genomic_DNA"/>
</dbReference>
<dbReference type="Proteomes" id="UP000182054">
    <property type="component" value="Unassembled WGS sequence"/>
</dbReference>
<dbReference type="InterPro" id="IPR036291">
    <property type="entry name" value="NAD(P)-bd_dom_sf"/>
</dbReference>
<evidence type="ECO:0000256" key="3">
    <source>
        <dbReference type="SAM" id="MobiDB-lite"/>
    </source>
</evidence>
<protein>
    <submittedName>
        <fullName evidence="4">Short chain dehydrogenase</fullName>
    </submittedName>
</protein>
<evidence type="ECO:0000256" key="2">
    <source>
        <dbReference type="ARBA" id="ARBA00023002"/>
    </source>
</evidence>
<proteinExistence type="inferred from homology"/>
<evidence type="ECO:0000313" key="5">
    <source>
        <dbReference type="Proteomes" id="UP000182054"/>
    </source>
</evidence>
<name>A0A1I0U3L9_9NOCA</name>
<evidence type="ECO:0000256" key="1">
    <source>
        <dbReference type="ARBA" id="ARBA00006484"/>
    </source>
</evidence>
<reference evidence="4 5" key="1">
    <citation type="submission" date="2016-10" db="EMBL/GenBank/DDBJ databases">
        <authorList>
            <person name="de Groot N.N."/>
        </authorList>
    </citation>
    <scope>NUCLEOTIDE SEQUENCE [LARGE SCALE GENOMIC DNA]</scope>
    <source>
        <strain evidence="4 5">DSM 44908</strain>
    </source>
</reference>
<accession>A0A1I0U3L9</accession>
<dbReference type="PANTHER" id="PTHR24320:SF283">
    <property type="entry name" value="RETINOL DEHYDROGENASE 11"/>
    <property type="match status" value="1"/>
</dbReference>
<dbReference type="GO" id="GO:0016491">
    <property type="term" value="F:oxidoreductase activity"/>
    <property type="evidence" value="ECO:0007669"/>
    <property type="project" value="UniProtKB-KW"/>
</dbReference>
<sequence>MCAATIADFVDRVDLLFATAGIMATPLERTAQGWESQFAVNHLGHFALTMHLWPLLAAANEARVVLYSSAGHHHSPIRWSDIDFTDGDDKWQAYGQSNTAMILFGRGLAALGAADGIEAYSLHPGAILTPLQRHLPLQEQIELGWVDEDGNGIDTSFKSVSQGAATGLWAATTTNLTGRGGVYCEDCDIAPLAQPDGSMGEGGVNPMQSTPTRPPPCGRRVGGAPDSDRLSVDGRGARDDRPVAPPRCSRCRRPALSGIRRPRVE</sequence>
<dbReference type="Gene3D" id="3.40.50.720">
    <property type="entry name" value="NAD(P)-binding Rossmann-like Domain"/>
    <property type="match status" value="1"/>
</dbReference>